<keyword evidence="1" id="KW-1185">Reference proteome</keyword>
<evidence type="ECO:0000313" key="1">
    <source>
        <dbReference type="Proteomes" id="UP000035642"/>
    </source>
</evidence>
<dbReference type="WBParaSite" id="ACAC_0000915101-mRNA-1">
    <property type="protein sequence ID" value="ACAC_0000915101-mRNA-1"/>
    <property type="gene ID" value="ACAC_0000915101"/>
</dbReference>
<dbReference type="AlphaFoldDB" id="A0A0K0DEA2"/>
<dbReference type="Proteomes" id="UP000035642">
    <property type="component" value="Unassembled WGS sequence"/>
</dbReference>
<reference evidence="2" key="2">
    <citation type="submission" date="2017-02" db="UniProtKB">
        <authorList>
            <consortium name="WormBaseParasite"/>
        </authorList>
    </citation>
    <scope>IDENTIFICATION</scope>
</reference>
<evidence type="ECO:0000313" key="2">
    <source>
        <dbReference type="WBParaSite" id="ACAC_0000915101-mRNA-1"/>
    </source>
</evidence>
<accession>A0A0K0DEA2</accession>
<name>A0A0K0DEA2_ANGCA</name>
<sequence length="76" mass="8755">MKLANAHLAHESHVSSPCNGIELQKSCDDDKRSAKETSKMKKPRFIPWEPFKAAPSADRYDILRHFSTLLWTTHFT</sequence>
<organism evidence="1 2">
    <name type="scientific">Angiostrongylus cantonensis</name>
    <name type="common">Rat lungworm</name>
    <dbReference type="NCBI Taxonomy" id="6313"/>
    <lineage>
        <taxon>Eukaryota</taxon>
        <taxon>Metazoa</taxon>
        <taxon>Ecdysozoa</taxon>
        <taxon>Nematoda</taxon>
        <taxon>Chromadorea</taxon>
        <taxon>Rhabditida</taxon>
        <taxon>Rhabditina</taxon>
        <taxon>Rhabditomorpha</taxon>
        <taxon>Strongyloidea</taxon>
        <taxon>Metastrongylidae</taxon>
        <taxon>Angiostrongylus</taxon>
    </lineage>
</organism>
<protein>
    <submittedName>
        <fullName evidence="2">Ovule protein</fullName>
    </submittedName>
</protein>
<reference evidence="1" key="1">
    <citation type="submission" date="2012-09" db="EMBL/GenBank/DDBJ databases">
        <authorList>
            <person name="Martin A.A."/>
        </authorList>
    </citation>
    <scope>NUCLEOTIDE SEQUENCE</scope>
</reference>
<proteinExistence type="predicted"/>